<keyword evidence="6" id="KW-1185">Reference proteome</keyword>
<dbReference type="RefSeq" id="WP_072931217.1">
    <property type="nucleotide sequence ID" value="NZ_BMFL01000011.1"/>
</dbReference>
<accession>A0A1M6X9X0</accession>
<dbReference type="AlphaFoldDB" id="A0A1M6X9X0"/>
<evidence type="ECO:0000259" key="1">
    <source>
        <dbReference type="Pfam" id="PF04466"/>
    </source>
</evidence>
<reference evidence="5" key="3">
    <citation type="submission" date="2016-11" db="EMBL/GenBank/DDBJ databases">
        <authorList>
            <person name="Varghese N."/>
            <person name="Submissions S."/>
        </authorList>
    </citation>
    <scope>NUCLEOTIDE SEQUENCE [LARGE SCALE GENOMIC DNA]</scope>
    <source>
        <strain evidence="5">DSM 27989</strain>
    </source>
</reference>
<dbReference type="EMBL" id="BMFL01000011">
    <property type="protein sequence ID" value="GGF00221.1"/>
    <property type="molecule type" value="Genomic_DNA"/>
</dbReference>
<sequence length="427" mass="49181">MIKPVVEFNGFRYTTSIKKLRKLKKRIRVIPGGSSAGKTFGILPILIDTAIKSPMLEISVVSESVPHLRKGALKDFLKIMKATGRYIDKNYNRTLLTYTFANGSYIEFFSVDNEERVRGPRRNILYMNEANNIRFDTYHQLAIRTSHEIWIDFNPSNEFWAHEELSEKDNDDVEWLTLTYKDNEALPESIVNELEKARTKAFYSPLLPVNELFKEDNIKSAYWSNWWKVYGLGLLGALEGVIFSNWSKVKNVPSGAKLLGLGIDFGYSNDPTAIPAIYQFNGEFYVDEVEYKTGMNNNQIAKRLTKDGFTRSDKMVADCAEPKSIDEINSFGFYIKPSKKGKDSIMFGIEVLQQHHFKVSERSTNIIEELRKYCWDVDKNGKKLNKPIDDYNHAMDALRYIGIEVLPHKVVSRNSKKTDDILSRLNF</sequence>
<reference evidence="6" key="4">
    <citation type="journal article" date="2019" name="Int. J. Syst. Evol. Microbiol.">
        <title>The Global Catalogue of Microorganisms (GCM) 10K type strain sequencing project: providing services to taxonomists for standard genome sequencing and annotation.</title>
        <authorList>
            <consortium name="The Broad Institute Genomics Platform"/>
            <consortium name="The Broad Institute Genome Sequencing Center for Infectious Disease"/>
            <person name="Wu L."/>
            <person name="Ma J."/>
        </authorList>
    </citation>
    <scope>NUCLEOTIDE SEQUENCE [LARGE SCALE GENOMIC DNA]</scope>
    <source>
        <strain evidence="6">CGMCC 1.12707</strain>
    </source>
</reference>
<dbReference type="Proteomes" id="UP000184120">
    <property type="component" value="Unassembled WGS sequence"/>
</dbReference>
<dbReference type="STRING" id="1434701.SAMN05443634_105170"/>
<dbReference type="OrthoDB" id="9768556at2"/>
<dbReference type="Gene3D" id="3.40.50.300">
    <property type="entry name" value="P-loop containing nucleotide triphosphate hydrolases"/>
    <property type="match status" value="1"/>
</dbReference>
<dbReference type="InterPro" id="IPR027417">
    <property type="entry name" value="P-loop_NTPase"/>
</dbReference>
<feature type="domain" description="Phage terminase large subunit N-terminal" evidence="1">
    <location>
        <begin position="25"/>
        <end position="198"/>
    </location>
</feature>
<proteinExistence type="predicted"/>
<evidence type="ECO:0000313" key="5">
    <source>
        <dbReference type="Proteomes" id="UP000184120"/>
    </source>
</evidence>
<dbReference type="PANTHER" id="PTHR39184:SF1">
    <property type="entry name" value="PBSX PHAGE TERMINASE LARGE SUBUNIT"/>
    <property type="match status" value="1"/>
</dbReference>
<dbReference type="PANTHER" id="PTHR39184">
    <property type="match status" value="1"/>
</dbReference>
<dbReference type="Gene3D" id="3.30.420.280">
    <property type="match status" value="1"/>
</dbReference>
<name>A0A1M6X9X0_9FLAO</name>
<organism evidence="4 5">
    <name type="scientific">Chishuiella changwenlii</name>
    <dbReference type="NCBI Taxonomy" id="1434701"/>
    <lineage>
        <taxon>Bacteria</taxon>
        <taxon>Pseudomonadati</taxon>
        <taxon>Bacteroidota</taxon>
        <taxon>Flavobacteriia</taxon>
        <taxon>Flavobacteriales</taxon>
        <taxon>Weeksellaceae</taxon>
        <taxon>Chishuiella</taxon>
    </lineage>
</organism>
<dbReference type="InterPro" id="IPR052380">
    <property type="entry name" value="Viral_DNA_packaging_terminase"/>
</dbReference>
<reference evidence="3" key="1">
    <citation type="journal article" date="2014" name="Int. J. Syst. Evol. Microbiol.">
        <title>Complete genome of a new Firmicutes species belonging to the dominant human colonic microbiota ('Ruminococcus bicirculans') reveals two chromosomes and a selective capacity to utilize plant glucans.</title>
        <authorList>
            <consortium name="NISC Comparative Sequencing Program"/>
            <person name="Wegmann U."/>
            <person name="Louis P."/>
            <person name="Goesmann A."/>
            <person name="Henrissat B."/>
            <person name="Duncan S.H."/>
            <person name="Flint H.J."/>
        </authorList>
    </citation>
    <scope>NUCLEOTIDE SEQUENCE</scope>
    <source>
        <strain evidence="3">CGMCC 1.12707</strain>
    </source>
</reference>
<gene>
    <name evidence="3" type="ORF">GCM10010984_17240</name>
    <name evidence="4" type="ORF">SAMN05443634_105170</name>
</gene>
<evidence type="ECO:0000259" key="2">
    <source>
        <dbReference type="Pfam" id="PF17288"/>
    </source>
</evidence>
<protein>
    <submittedName>
        <fullName evidence="4">Phage terminase large subunit</fullName>
    </submittedName>
</protein>
<dbReference type="InterPro" id="IPR035413">
    <property type="entry name" value="Terminase_L_C"/>
</dbReference>
<reference evidence="3" key="5">
    <citation type="submission" date="2024-05" db="EMBL/GenBank/DDBJ databases">
        <authorList>
            <person name="Sun Q."/>
            <person name="Zhou Y."/>
        </authorList>
    </citation>
    <scope>NUCLEOTIDE SEQUENCE</scope>
    <source>
        <strain evidence="3">CGMCC 1.12707</strain>
    </source>
</reference>
<dbReference type="InterPro" id="IPR035412">
    <property type="entry name" value="Terminase_L_N"/>
</dbReference>
<feature type="domain" description="Phage terminase large subunit C-terminal" evidence="2">
    <location>
        <begin position="264"/>
        <end position="400"/>
    </location>
</feature>
<dbReference type="Pfam" id="PF04466">
    <property type="entry name" value="Terminase_3"/>
    <property type="match status" value="1"/>
</dbReference>
<dbReference type="Proteomes" id="UP000650994">
    <property type="component" value="Unassembled WGS sequence"/>
</dbReference>
<evidence type="ECO:0000313" key="6">
    <source>
        <dbReference type="Proteomes" id="UP000650994"/>
    </source>
</evidence>
<evidence type="ECO:0000313" key="3">
    <source>
        <dbReference type="EMBL" id="GGF00221.1"/>
    </source>
</evidence>
<dbReference type="Pfam" id="PF17288">
    <property type="entry name" value="Terminase_3C"/>
    <property type="match status" value="1"/>
</dbReference>
<reference evidence="4" key="2">
    <citation type="submission" date="2016-11" db="EMBL/GenBank/DDBJ databases">
        <authorList>
            <person name="Jaros S."/>
            <person name="Januszkiewicz K."/>
            <person name="Wedrychowicz H."/>
        </authorList>
    </citation>
    <scope>NUCLEOTIDE SEQUENCE [LARGE SCALE GENOMIC DNA]</scope>
    <source>
        <strain evidence="4">DSM 27989</strain>
    </source>
</reference>
<evidence type="ECO:0000313" key="4">
    <source>
        <dbReference type="EMBL" id="SHL02726.1"/>
    </source>
</evidence>
<dbReference type="EMBL" id="FRBH01000005">
    <property type="protein sequence ID" value="SHL02726.1"/>
    <property type="molecule type" value="Genomic_DNA"/>
</dbReference>